<dbReference type="Proteomes" id="UP000823912">
    <property type="component" value="Unassembled WGS sequence"/>
</dbReference>
<dbReference type="PANTHER" id="PTHR22916:SF3">
    <property type="entry name" value="UDP-GLCNAC:BETAGAL BETA-1,3-N-ACETYLGLUCOSAMINYLTRANSFERASE-LIKE PROTEIN 1"/>
    <property type="match status" value="1"/>
</dbReference>
<proteinExistence type="predicted"/>
<feature type="domain" description="Glycosyltransferase 2-like" evidence="1">
    <location>
        <begin position="7"/>
        <end position="133"/>
    </location>
</feature>
<dbReference type="AlphaFoldDB" id="A0A9D1JAK9"/>
<evidence type="ECO:0000259" key="1">
    <source>
        <dbReference type="Pfam" id="PF00535"/>
    </source>
</evidence>
<dbReference type="SUPFAM" id="SSF53448">
    <property type="entry name" value="Nucleotide-diphospho-sugar transferases"/>
    <property type="match status" value="1"/>
</dbReference>
<dbReference type="InterPro" id="IPR001173">
    <property type="entry name" value="Glyco_trans_2-like"/>
</dbReference>
<organism evidence="2 3">
    <name type="scientific">Candidatus Pullilachnospira gallistercoris</name>
    <dbReference type="NCBI Taxonomy" id="2840911"/>
    <lineage>
        <taxon>Bacteria</taxon>
        <taxon>Bacillati</taxon>
        <taxon>Bacillota</taxon>
        <taxon>Clostridia</taxon>
        <taxon>Lachnospirales</taxon>
        <taxon>Lachnospiraceae</taxon>
        <taxon>Lachnospiraceae incertae sedis</taxon>
        <taxon>Candidatus Pullilachnospira</taxon>
    </lineage>
</organism>
<comment type="caution">
    <text evidence="2">The sequence shown here is derived from an EMBL/GenBank/DDBJ whole genome shotgun (WGS) entry which is preliminary data.</text>
</comment>
<protein>
    <submittedName>
        <fullName evidence="2">Glycosyltransferase family 2 protein</fullName>
    </submittedName>
</protein>
<gene>
    <name evidence="2" type="ORF">IAA55_02245</name>
</gene>
<dbReference type="InterPro" id="IPR029044">
    <property type="entry name" value="Nucleotide-diphossugar_trans"/>
</dbReference>
<dbReference type="Gene3D" id="3.90.550.10">
    <property type="entry name" value="Spore Coat Polysaccharide Biosynthesis Protein SpsA, Chain A"/>
    <property type="match status" value="1"/>
</dbReference>
<dbReference type="Pfam" id="PF00535">
    <property type="entry name" value="Glycos_transf_2"/>
    <property type="match status" value="1"/>
</dbReference>
<evidence type="ECO:0000313" key="2">
    <source>
        <dbReference type="EMBL" id="HIR70084.1"/>
    </source>
</evidence>
<dbReference type="PANTHER" id="PTHR22916">
    <property type="entry name" value="GLYCOSYLTRANSFERASE"/>
    <property type="match status" value="1"/>
</dbReference>
<dbReference type="GO" id="GO:0016758">
    <property type="term" value="F:hexosyltransferase activity"/>
    <property type="evidence" value="ECO:0007669"/>
    <property type="project" value="UniProtKB-ARBA"/>
</dbReference>
<reference evidence="2" key="1">
    <citation type="submission" date="2020-10" db="EMBL/GenBank/DDBJ databases">
        <authorList>
            <person name="Gilroy R."/>
        </authorList>
    </citation>
    <scope>NUCLEOTIDE SEQUENCE</scope>
    <source>
        <strain evidence="2">ChiSjej5B23-6657</strain>
    </source>
</reference>
<reference evidence="2" key="2">
    <citation type="journal article" date="2021" name="PeerJ">
        <title>Extensive microbial diversity within the chicken gut microbiome revealed by metagenomics and culture.</title>
        <authorList>
            <person name="Gilroy R."/>
            <person name="Ravi A."/>
            <person name="Getino M."/>
            <person name="Pursley I."/>
            <person name="Horton D.L."/>
            <person name="Alikhan N.F."/>
            <person name="Baker D."/>
            <person name="Gharbi K."/>
            <person name="Hall N."/>
            <person name="Watson M."/>
            <person name="Adriaenssens E.M."/>
            <person name="Foster-Nyarko E."/>
            <person name="Jarju S."/>
            <person name="Secka A."/>
            <person name="Antonio M."/>
            <person name="Oren A."/>
            <person name="Chaudhuri R.R."/>
            <person name="La Ragione R."/>
            <person name="Hildebrand F."/>
            <person name="Pallen M.J."/>
        </authorList>
    </citation>
    <scope>NUCLEOTIDE SEQUENCE</scope>
    <source>
        <strain evidence="2">ChiSjej5B23-6657</strain>
    </source>
</reference>
<dbReference type="EMBL" id="DVHM01000036">
    <property type="protein sequence ID" value="HIR70084.1"/>
    <property type="molecule type" value="Genomic_DNA"/>
</dbReference>
<sequence length="278" mass="31933">MDKPLVSVCIPTYNNEDTIEETVFSVLRQTWKNLELVIVDDGSSDRTYELVTELAAEDKRIRLYRNGKNLGMAGNWNRCLSLCRGDYLKLLCGDDLIHETLLEREVELMERYPEALLVQTDTRFIDIHGKTTGFYRRYRKSGLVDGKEICRFSVFTRDYLGAPLANLIRRSAYEASGGFDSSFVYIIDYDFYMKIACSGMVYILHEPLNSFRIRSDSNTGQVMGGGKEEAYIAEHRRLVEKYASVLGLSPRQVNLSVAIRRFMSFLGNIYLKIFVKKA</sequence>
<evidence type="ECO:0000313" key="3">
    <source>
        <dbReference type="Proteomes" id="UP000823912"/>
    </source>
</evidence>
<name>A0A9D1JAK9_9FIRM</name>
<accession>A0A9D1JAK9</accession>